<keyword evidence="2" id="KW-0677">Repeat</keyword>
<evidence type="ECO:0000256" key="1">
    <source>
        <dbReference type="ARBA" id="ARBA00022614"/>
    </source>
</evidence>
<name>A0A1R3JRI0_COCAP</name>
<dbReference type="Gramene" id="OMO97351">
    <property type="protein sequence ID" value="OMO97351"/>
    <property type="gene ID" value="CCACVL1_04591"/>
</dbReference>
<dbReference type="STRING" id="210143.A0A1R3JRI0"/>
<gene>
    <name evidence="4" type="ORF">CCACVL1_04591</name>
</gene>
<dbReference type="OrthoDB" id="676979at2759"/>
<dbReference type="EMBL" id="AWWV01007225">
    <property type="protein sequence ID" value="OMO97351.1"/>
    <property type="molecule type" value="Genomic_DNA"/>
</dbReference>
<dbReference type="Proteomes" id="UP000188268">
    <property type="component" value="Unassembled WGS sequence"/>
</dbReference>
<comment type="caution">
    <text evidence="4">The sequence shown here is derived from an EMBL/GenBank/DDBJ whole genome shotgun (WGS) entry which is preliminary data.</text>
</comment>
<evidence type="ECO:0000256" key="2">
    <source>
        <dbReference type="ARBA" id="ARBA00022737"/>
    </source>
</evidence>
<evidence type="ECO:0000259" key="3">
    <source>
        <dbReference type="Pfam" id="PF08263"/>
    </source>
</evidence>
<feature type="non-terminal residue" evidence="4">
    <location>
        <position position="87"/>
    </location>
</feature>
<accession>A0A1R3JRI0</accession>
<proteinExistence type="predicted"/>
<keyword evidence="5" id="KW-1185">Reference proteome</keyword>
<keyword evidence="1" id="KW-0433">Leucine-rich repeat</keyword>
<dbReference type="Pfam" id="PF08263">
    <property type="entry name" value="LRRNT_2"/>
    <property type="match status" value="1"/>
</dbReference>
<dbReference type="InterPro" id="IPR013210">
    <property type="entry name" value="LRR_N_plant-typ"/>
</dbReference>
<organism evidence="4 5">
    <name type="scientific">Corchorus capsularis</name>
    <name type="common">Jute</name>
    <dbReference type="NCBI Taxonomy" id="210143"/>
    <lineage>
        <taxon>Eukaryota</taxon>
        <taxon>Viridiplantae</taxon>
        <taxon>Streptophyta</taxon>
        <taxon>Embryophyta</taxon>
        <taxon>Tracheophyta</taxon>
        <taxon>Spermatophyta</taxon>
        <taxon>Magnoliopsida</taxon>
        <taxon>eudicotyledons</taxon>
        <taxon>Gunneridae</taxon>
        <taxon>Pentapetalae</taxon>
        <taxon>rosids</taxon>
        <taxon>malvids</taxon>
        <taxon>Malvales</taxon>
        <taxon>Malvaceae</taxon>
        <taxon>Grewioideae</taxon>
        <taxon>Apeibeae</taxon>
        <taxon>Corchorus</taxon>
    </lineage>
</organism>
<sequence>MAKLQVIKKKNLSSTKLKHHRLKQIYQTDIEALKQLKNGVEPSSMTPGSSLRSWDFTVDPCDSLFSERFTCGFRCNLTVSGLSRVTE</sequence>
<reference evidence="4 5" key="1">
    <citation type="submission" date="2013-09" db="EMBL/GenBank/DDBJ databases">
        <title>Corchorus capsularis genome sequencing.</title>
        <authorList>
            <person name="Alam M."/>
            <person name="Haque M.S."/>
            <person name="Islam M.S."/>
            <person name="Emdad E.M."/>
            <person name="Islam M.M."/>
            <person name="Ahmed B."/>
            <person name="Halim A."/>
            <person name="Hossen Q.M.M."/>
            <person name="Hossain M.Z."/>
            <person name="Ahmed R."/>
            <person name="Khan M.M."/>
            <person name="Islam R."/>
            <person name="Rashid M.M."/>
            <person name="Khan S.A."/>
            <person name="Rahman M.S."/>
            <person name="Alam M."/>
        </authorList>
    </citation>
    <scope>NUCLEOTIDE SEQUENCE [LARGE SCALE GENOMIC DNA]</scope>
    <source>
        <strain evidence="5">cv. CVL-1</strain>
        <tissue evidence="4">Whole seedling</tissue>
    </source>
</reference>
<feature type="domain" description="Leucine-rich repeat-containing N-terminal plant-type" evidence="3">
    <location>
        <begin position="28"/>
        <end position="61"/>
    </location>
</feature>
<evidence type="ECO:0000313" key="4">
    <source>
        <dbReference type="EMBL" id="OMO97351.1"/>
    </source>
</evidence>
<protein>
    <recommendedName>
        <fullName evidence="3">Leucine-rich repeat-containing N-terminal plant-type domain-containing protein</fullName>
    </recommendedName>
</protein>
<dbReference type="AlphaFoldDB" id="A0A1R3JRI0"/>
<evidence type="ECO:0000313" key="5">
    <source>
        <dbReference type="Proteomes" id="UP000188268"/>
    </source>
</evidence>